<dbReference type="PRINTS" id="PR01550">
    <property type="entry name" value="TOP6AFAMILY"/>
</dbReference>
<dbReference type="GO" id="GO:0003677">
    <property type="term" value="F:DNA binding"/>
    <property type="evidence" value="ECO:0007669"/>
    <property type="project" value="UniProtKB-UniRule"/>
</dbReference>
<dbReference type="STRING" id="304371.MCP_0040"/>
<comment type="similarity">
    <text evidence="3 10">Belongs to the TOP6A family.</text>
</comment>
<dbReference type="InterPro" id="IPR036388">
    <property type="entry name" value="WH-like_DNA-bd_sf"/>
</dbReference>
<dbReference type="PANTHER" id="PTHR10848:SF0">
    <property type="entry name" value="MEIOTIC RECOMBINATION PROTEIN SPO11"/>
    <property type="match status" value="1"/>
</dbReference>
<evidence type="ECO:0000256" key="2">
    <source>
        <dbReference type="ARBA" id="ARBA00001946"/>
    </source>
</evidence>
<keyword evidence="5" id="KW-0479">Metal-binding</keyword>
<dbReference type="Pfam" id="PF21180">
    <property type="entry name" value="TOP6A-Spo11_Toprim"/>
    <property type="match status" value="1"/>
</dbReference>
<dbReference type="InParanoid" id="D1YUJ0"/>
<evidence type="ECO:0000256" key="10">
    <source>
        <dbReference type="PROSITE-ProRule" id="PRU01385"/>
    </source>
</evidence>
<keyword evidence="8 10" id="KW-0238">DNA-binding</keyword>
<keyword evidence="9 10" id="KW-0413">Isomerase</keyword>
<reference evidence="13 14" key="2">
    <citation type="journal article" date="2008" name="Int. J. Syst. Evol. Microbiol.">
        <title>Methanocella paludicola gen. nov., sp. nov., a methane-producing archaeon, the first isolate of the lineage 'Rice Cluster I', and proposal of the new archaeal order Methanocellales ord. nov.</title>
        <authorList>
            <person name="Sakai S."/>
            <person name="Imachi H."/>
            <person name="Hanada S."/>
            <person name="Ohashi A."/>
            <person name="Harada H."/>
            <person name="Kamagata Y."/>
        </authorList>
    </citation>
    <scope>NUCLEOTIDE SEQUENCE [LARGE SCALE GENOMIC DNA]</scope>
    <source>
        <strain evidence="14">DSM 17711 / JCM 13418 / NBRC 101707 / SANAE</strain>
    </source>
</reference>
<dbReference type="Gene3D" id="3.40.1360.10">
    <property type="match status" value="1"/>
</dbReference>
<evidence type="ECO:0000256" key="5">
    <source>
        <dbReference type="ARBA" id="ARBA00022723"/>
    </source>
</evidence>
<comment type="cofactor">
    <cofactor evidence="2">
        <name>Mg(2+)</name>
        <dbReference type="ChEBI" id="CHEBI:18420"/>
    </cofactor>
</comment>
<dbReference type="Proteomes" id="UP000001882">
    <property type="component" value="Chromosome"/>
</dbReference>
<dbReference type="GO" id="GO:0006259">
    <property type="term" value="P:DNA metabolic process"/>
    <property type="evidence" value="ECO:0007669"/>
    <property type="project" value="InterPro"/>
</dbReference>
<comment type="catalytic activity">
    <reaction evidence="1 10">
        <text>ATP-dependent breakage, passage and rejoining of double-stranded DNA.</text>
        <dbReference type="EC" id="5.6.2.2"/>
    </reaction>
</comment>
<dbReference type="InterPro" id="IPR036078">
    <property type="entry name" value="Spo11/TopoVI_A_sf"/>
</dbReference>
<protein>
    <recommendedName>
        <fullName evidence="4">DNA topoisomerase (ATP-hydrolyzing)</fullName>
        <ecNumber evidence="4">5.6.2.2</ecNumber>
    </recommendedName>
</protein>
<evidence type="ECO:0000313" key="13">
    <source>
        <dbReference type="EMBL" id="BAI60112.1"/>
    </source>
</evidence>
<accession>D1YUJ0</accession>
<dbReference type="GO" id="GO:0003918">
    <property type="term" value="F:DNA topoisomerase type II (double strand cut, ATP-hydrolyzing) activity"/>
    <property type="evidence" value="ECO:0007669"/>
    <property type="project" value="UniProtKB-UniRule"/>
</dbReference>
<dbReference type="PROSITE" id="PS52041">
    <property type="entry name" value="TOPO_IIB"/>
    <property type="match status" value="1"/>
</dbReference>
<feature type="domain" description="Spo11/DNA topoisomerase VI subunit A N-terminal" evidence="11">
    <location>
        <begin position="81"/>
        <end position="148"/>
    </location>
</feature>
<dbReference type="GO" id="GO:0005694">
    <property type="term" value="C:chromosome"/>
    <property type="evidence" value="ECO:0007669"/>
    <property type="project" value="InterPro"/>
</dbReference>
<dbReference type="NCBIfam" id="NF003335">
    <property type="entry name" value="PRK04342.1-4"/>
    <property type="match status" value="1"/>
</dbReference>
<dbReference type="EMBL" id="AP011532">
    <property type="protein sequence ID" value="BAI60112.1"/>
    <property type="molecule type" value="Genomic_DNA"/>
</dbReference>
<dbReference type="EC" id="5.6.2.2" evidence="4"/>
<dbReference type="Pfam" id="PF04406">
    <property type="entry name" value="TP6A_N"/>
    <property type="match status" value="1"/>
</dbReference>
<dbReference type="InterPro" id="IPR002815">
    <property type="entry name" value="Spo11/TopoVI_A"/>
</dbReference>
<evidence type="ECO:0000256" key="3">
    <source>
        <dbReference type="ARBA" id="ARBA00006559"/>
    </source>
</evidence>
<dbReference type="KEGG" id="mpd:MCP_0040"/>
<dbReference type="InterPro" id="IPR034136">
    <property type="entry name" value="TOPRIM_Topo6A/Spo11"/>
</dbReference>
<reference evidence="14" key="3">
    <citation type="journal article" date="2011" name="PLoS ONE">
        <title>Genome sequence of a mesophilic hydrogenotrophic methanogen Methanocella paludicola, the first cultivated representative of the order Methanocellales.</title>
        <authorList>
            <person name="Sakai S."/>
            <person name="Takaki Y."/>
            <person name="Shimamura S."/>
            <person name="Sekine M."/>
            <person name="Tajima T."/>
            <person name="Kosugi H."/>
            <person name="Ichikawa N."/>
            <person name="Tasumi E."/>
            <person name="Hiraki A.T."/>
            <person name="Shimizu A."/>
            <person name="Kato Y."/>
            <person name="Nishiko R."/>
            <person name="Mori K."/>
            <person name="Fujita N."/>
            <person name="Imachi H."/>
            <person name="Takai K."/>
        </authorList>
    </citation>
    <scope>NUCLEOTIDE SEQUENCE [LARGE SCALE GENOMIC DNA]</scope>
    <source>
        <strain evidence="14">DSM 17711 / JCM 13418 / NBRC 101707 / SANAE</strain>
    </source>
</reference>
<organism evidence="13 14">
    <name type="scientific">Methanocella paludicola (strain DSM 17711 / JCM 13418 / NBRC 101707 / SANAE)</name>
    <dbReference type="NCBI Taxonomy" id="304371"/>
    <lineage>
        <taxon>Archaea</taxon>
        <taxon>Methanobacteriati</taxon>
        <taxon>Methanobacteriota</taxon>
        <taxon>Stenosarchaea group</taxon>
        <taxon>Methanomicrobia</taxon>
        <taxon>Methanocellales</taxon>
        <taxon>Methanocellaceae</taxon>
        <taxon>Methanocella</taxon>
    </lineage>
</organism>
<evidence type="ECO:0000259" key="12">
    <source>
        <dbReference type="Pfam" id="PF21180"/>
    </source>
</evidence>
<dbReference type="PANTHER" id="PTHR10848">
    <property type="entry name" value="MEIOTIC RECOMBINATION PROTEIN SPO11"/>
    <property type="match status" value="1"/>
</dbReference>
<evidence type="ECO:0000259" key="11">
    <source>
        <dbReference type="Pfam" id="PF04406"/>
    </source>
</evidence>
<keyword evidence="7 10" id="KW-0799">Topoisomerase</keyword>
<feature type="domain" description="Topoisomerase 6 subunit A/Spo11 TOPRIM" evidence="12">
    <location>
        <begin position="196"/>
        <end position="368"/>
    </location>
</feature>
<evidence type="ECO:0000313" key="14">
    <source>
        <dbReference type="Proteomes" id="UP000001882"/>
    </source>
</evidence>
<dbReference type="AlphaFoldDB" id="D1YUJ0"/>
<keyword evidence="14" id="KW-1185">Reference proteome</keyword>
<dbReference type="GO" id="GO:0046872">
    <property type="term" value="F:metal ion binding"/>
    <property type="evidence" value="ECO:0007669"/>
    <property type="project" value="UniProtKB-KW"/>
</dbReference>
<evidence type="ECO:0000256" key="9">
    <source>
        <dbReference type="ARBA" id="ARBA00023235"/>
    </source>
</evidence>
<dbReference type="Gene3D" id="1.10.10.10">
    <property type="entry name" value="Winged helix-like DNA-binding domain superfamily/Winged helix DNA-binding domain"/>
    <property type="match status" value="1"/>
</dbReference>
<keyword evidence="6" id="KW-0460">Magnesium</keyword>
<evidence type="ECO:0000256" key="8">
    <source>
        <dbReference type="ARBA" id="ARBA00023125"/>
    </source>
</evidence>
<sequence length="377" mass="41963">MALARDILRDRRLTRDQEQAIMILSAYCLGSMVRVENALPYTFKALKVDRSSVEYDDVDGYNVTGDTVAMSTANIDQAATIAKLQFLVNHVIETVAANSVSTKRDCYYMLKNQFQKYPWMDLSGQGESDRLIDTLERIIRMQRENLNIIADPKGLIYGDITLVDEEGKEFNCHEREQGITGLAGQWEVKSHHVKAVIAIEKTGVFMDLKKLKVADELGIGLIHLGGQPARGCRALINLLSEKGIPIGVLTDLSPWSGMIAKSVLSGSIAAAHLSGLHASKAAFLGIESSDVDDWLKDVWKSVQEPLSGHDTARAQNNLSLPYMQDDYWKGENSWFVKSGKKTELEALGTAAGSPLKRKEFYKKYLRAKLKEKLKVKV</sequence>
<dbReference type="SUPFAM" id="SSF56726">
    <property type="entry name" value="DNA topoisomerase IV, alpha subunit"/>
    <property type="match status" value="1"/>
</dbReference>
<dbReference type="InterPro" id="IPR013049">
    <property type="entry name" value="Spo11/TopoVI_A_N"/>
</dbReference>
<evidence type="ECO:0000256" key="4">
    <source>
        <dbReference type="ARBA" id="ARBA00012895"/>
    </source>
</evidence>
<dbReference type="GO" id="GO:0005524">
    <property type="term" value="F:ATP binding"/>
    <property type="evidence" value="ECO:0007669"/>
    <property type="project" value="InterPro"/>
</dbReference>
<dbReference type="eggNOG" id="arCOG04143">
    <property type="taxonomic scope" value="Archaea"/>
</dbReference>
<reference evidence="13 14" key="1">
    <citation type="journal article" date="2007" name="Appl. Environ. Microbiol.">
        <title>Isolation of key methanogens for global methane emission from rice paddy fields: a novel isolate affiliated with the clone cluster rice cluster I.</title>
        <authorList>
            <person name="Sakai S."/>
            <person name="Imachi H."/>
            <person name="Sekiguchi Y."/>
            <person name="Ohashi A."/>
            <person name="Harada H."/>
            <person name="Kamagata Y."/>
        </authorList>
    </citation>
    <scope>NUCLEOTIDE SEQUENCE [LARGE SCALE GENOMIC DNA]</scope>
    <source>
        <strain evidence="14">DSM 17711 / JCM 13418 / NBRC 101707 / SANAE</strain>
    </source>
</reference>
<gene>
    <name evidence="13" type="primary">top6A-1</name>
    <name evidence="13" type="ordered locus">MCP_0040</name>
</gene>
<feature type="active site" description="O-(5'-phospho-DNA)-tyrosine intermediate" evidence="10">
    <location>
        <position position="108"/>
    </location>
</feature>
<evidence type="ECO:0000256" key="1">
    <source>
        <dbReference type="ARBA" id="ARBA00000185"/>
    </source>
</evidence>
<proteinExistence type="inferred from homology"/>
<name>D1YUJ0_METPS</name>
<evidence type="ECO:0000256" key="7">
    <source>
        <dbReference type="ARBA" id="ARBA00023029"/>
    </source>
</evidence>
<evidence type="ECO:0000256" key="6">
    <source>
        <dbReference type="ARBA" id="ARBA00022842"/>
    </source>
</evidence>